<dbReference type="EMBL" id="JASNWA010000006">
    <property type="protein sequence ID" value="KAK3174985.1"/>
    <property type="molecule type" value="Genomic_DNA"/>
</dbReference>
<evidence type="ECO:0000313" key="3">
    <source>
        <dbReference type="Proteomes" id="UP001276659"/>
    </source>
</evidence>
<dbReference type="Proteomes" id="UP001276659">
    <property type="component" value="Unassembled WGS sequence"/>
</dbReference>
<accession>A0AAD9ZB89</accession>
<organism evidence="2 3">
    <name type="scientific">Lepraria neglecta</name>
    <dbReference type="NCBI Taxonomy" id="209136"/>
    <lineage>
        <taxon>Eukaryota</taxon>
        <taxon>Fungi</taxon>
        <taxon>Dikarya</taxon>
        <taxon>Ascomycota</taxon>
        <taxon>Pezizomycotina</taxon>
        <taxon>Lecanoromycetes</taxon>
        <taxon>OSLEUM clade</taxon>
        <taxon>Lecanoromycetidae</taxon>
        <taxon>Lecanorales</taxon>
        <taxon>Lecanorineae</taxon>
        <taxon>Stereocaulaceae</taxon>
        <taxon>Lepraria</taxon>
    </lineage>
</organism>
<keyword evidence="3" id="KW-1185">Reference proteome</keyword>
<evidence type="ECO:0000313" key="2">
    <source>
        <dbReference type="EMBL" id="KAK3174985.1"/>
    </source>
</evidence>
<dbReference type="PANTHER" id="PTHR38790:SF4">
    <property type="entry name" value="2EXR DOMAIN-CONTAINING PROTEIN"/>
    <property type="match status" value="1"/>
</dbReference>
<gene>
    <name evidence="2" type="ORF">OEA41_002231</name>
</gene>
<feature type="domain" description="DUF7730" evidence="1">
    <location>
        <begin position="21"/>
        <end position="201"/>
    </location>
</feature>
<proteinExistence type="predicted"/>
<evidence type="ECO:0000259" key="1">
    <source>
        <dbReference type="Pfam" id="PF24864"/>
    </source>
</evidence>
<dbReference type="AlphaFoldDB" id="A0AAD9ZB89"/>
<reference evidence="2" key="1">
    <citation type="submission" date="2022-11" db="EMBL/GenBank/DDBJ databases">
        <title>Chromosomal genome sequence assembly and mating type (MAT) locus characterization of the leprose asexual lichenized fungus Lepraria neglecta (Nyl.) Erichsen.</title>
        <authorList>
            <person name="Allen J.L."/>
            <person name="Pfeffer B."/>
        </authorList>
    </citation>
    <scope>NUCLEOTIDE SEQUENCE</scope>
    <source>
        <strain evidence="2">Allen 5258</strain>
    </source>
</reference>
<protein>
    <recommendedName>
        <fullName evidence="1">DUF7730 domain-containing protein</fullName>
    </recommendedName>
</protein>
<dbReference type="InterPro" id="IPR056632">
    <property type="entry name" value="DUF7730"/>
</dbReference>
<name>A0AAD9ZB89_9LECA</name>
<dbReference type="PANTHER" id="PTHR38790">
    <property type="entry name" value="2EXR DOMAIN-CONTAINING PROTEIN-RELATED"/>
    <property type="match status" value="1"/>
</dbReference>
<dbReference type="Pfam" id="PF24864">
    <property type="entry name" value="DUF7730"/>
    <property type="match status" value="1"/>
</dbReference>
<comment type="caution">
    <text evidence="2">The sequence shown here is derived from an EMBL/GenBank/DDBJ whole genome shotgun (WGS) entry which is preliminary data.</text>
</comment>
<sequence>MPRTHHQNLSNVTIDTSLNAHCKLLNKLPLEIRQQIYTEVLKDDAYGHRSRIVTEKGRLTSVLGCECNQNRLVQRLALLKTCRQVYTEAIDLFYSSWVFHIHDLDTLISLTRTVVPHRLAKIKILQLCFGNCWPSSIKGDLISGLTNEEISSTVVNKLTGLKELHLNIYQHTHVELPYGTAESERKTLEPLLILRGLEDFDLRYVHGHQHHDDNCIDTSPEAVAFREYVKGVVCTPKG</sequence>